<keyword evidence="2" id="KW-1185">Reference proteome</keyword>
<organism evidence="1 2">
    <name type="scientific">Riccia fluitans</name>
    <dbReference type="NCBI Taxonomy" id="41844"/>
    <lineage>
        <taxon>Eukaryota</taxon>
        <taxon>Viridiplantae</taxon>
        <taxon>Streptophyta</taxon>
        <taxon>Embryophyta</taxon>
        <taxon>Marchantiophyta</taxon>
        <taxon>Marchantiopsida</taxon>
        <taxon>Marchantiidae</taxon>
        <taxon>Marchantiales</taxon>
        <taxon>Ricciaceae</taxon>
        <taxon>Riccia</taxon>
    </lineage>
</organism>
<reference evidence="1 2" key="1">
    <citation type="submission" date="2024-09" db="EMBL/GenBank/DDBJ databases">
        <title>Chromosome-scale assembly of Riccia fluitans.</title>
        <authorList>
            <person name="Paukszto L."/>
            <person name="Sawicki J."/>
            <person name="Karawczyk K."/>
            <person name="Piernik-Szablinska J."/>
            <person name="Szczecinska M."/>
            <person name="Mazdziarz M."/>
        </authorList>
    </citation>
    <scope>NUCLEOTIDE SEQUENCE [LARGE SCALE GENOMIC DNA]</scope>
    <source>
        <strain evidence="1">Rf_01</strain>
        <tissue evidence="1">Aerial parts of the thallus</tissue>
    </source>
</reference>
<evidence type="ECO:0000313" key="2">
    <source>
        <dbReference type="Proteomes" id="UP001605036"/>
    </source>
</evidence>
<name>A0ABD1XFG7_9MARC</name>
<comment type="caution">
    <text evidence="1">The sequence shown here is derived from an EMBL/GenBank/DDBJ whole genome shotgun (WGS) entry which is preliminary data.</text>
</comment>
<proteinExistence type="predicted"/>
<dbReference type="EMBL" id="JBHFFA010000008">
    <property type="protein sequence ID" value="KAL2607428.1"/>
    <property type="molecule type" value="Genomic_DNA"/>
</dbReference>
<dbReference type="Proteomes" id="UP001605036">
    <property type="component" value="Unassembled WGS sequence"/>
</dbReference>
<evidence type="ECO:0000313" key="1">
    <source>
        <dbReference type="EMBL" id="KAL2607428.1"/>
    </source>
</evidence>
<dbReference type="AlphaFoldDB" id="A0ABD1XFG7"/>
<protein>
    <submittedName>
        <fullName evidence="1">Uncharacterized protein</fullName>
    </submittedName>
</protein>
<accession>A0ABD1XFG7</accession>
<sequence length="124" mass="13651">MAARSEMARREAFNATDVEADIVEPKYERQTWDGNVDEGTKLTGQRDSKLRTADLSWAESGGRRHVRPRYGSLEKATRCPPFPVKEVNRVEIPGTLNDAPPQIQLAAEEVAARIATPSGSTVDS</sequence>
<gene>
    <name evidence="1" type="ORF">R1flu_026001</name>
</gene>